<keyword evidence="4" id="KW-1185">Reference proteome</keyword>
<evidence type="ECO:0000259" key="2">
    <source>
        <dbReference type="Pfam" id="PF13690"/>
    </source>
</evidence>
<name>C1A597_GEMAT</name>
<dbReference type="KEGG" id="gau:GAU_0365"/>
<protein>
    <recommendedName>
        <fullName evidence="2">Chemotaxis phosphatase CheX-like domain-containing protein</fullName>
    </recommendedName>
</protein>
<dbReference type="HOGENOM" id="CLU_1978315_0_0_0"/>
<dbReference type="SUPFAM" id="SSF103039">
    <property type="entry name" value="CheC-like"/>
    <property type="match status" value="1"/>
</dbReference>
<dbReference type="InterPro" id="IPR028051">
    <property type="entry name" value="CheX-like_dom"/>
</dbReference>
<evidence type="ECO:0000256" key="1">
    <source>
        <dbReference type="ARBA" id="ARBA00022500"/>
    </source>
</evidence>
<dbReference type="GO" id="GO:0006935">
    <property type="term" value="P:chemotaxis"/>
    <property type="evidence" value="ECO:0007669"/>
    <property type="project" value="UniProtKB-KW"/>
</dbReference>
<sequence length="126" mass="13186">MAVSVEFRGPLIGRLVVRASSVVLPALAANMLGADQSRHLPLQRDALGEIANVICGNVLPLIAGSDVIFNLAAPLVHEGGALPSRDRDEPSARVEIGVEEGRVETLLYLFGERHADTPSAQAVAAA</sequence>
<reference evidence="4" key="1">
    <citation type="submission" date="2006-03" db="EMBL/GenBank/DDBJ databases">
        <title>Complete genome sequence of Gemmatimonas aurantiaca T-27 that represents a novel phylum Gemmatimonadetes.</title>
        <authorList>
            <person name="Takasaki K."/>
            <person name="Ichikawa N."/>
            <person name="Miura H."/>
            <person name="Matsushita S."/>
            <person name="Watanabe Y."/>
            <person name="Oguchi A."/>
            <person name="Ankai A."/>
            <person name="Yashiro I."/>
            <person name="Takahashi M."/>
            <person name="Terui Y."/>
            <person name="Fukui S."/>
            <person name="Yokoyama H."/>
            <person name="Tanikawa S."/>
            <person name="Hanada S."/>
            <person name="Kamagata Y."/>
            <person name="Fujita N."/>
        </authorList>
    </citation>
    <scope>NUCLEOTIDE SEQUENCE [LARGE SCALE GENOMIC DNA]</scope>
    <source>
        <strain evidence="4">T-27 / DSM 14586 / JCM 11422 / NBRC 100505</strain>
    </source>
</reference>
<dbReference type="AlphaFoldDB" id="C1A597"/>
<gene>
    <name evidence="3" type="ordered locus">GAU_0365</name>
</gene>
<dbReference type="eggNOG" id="COG1406">
    <property type="taxonomic scope" value="Bacteria"/>
</dbReference>
<dbReference type="Pfam" id="PF13690">
    <property type="entry name" value="CheX"/>
    <property type="match status" value="1"/>
</dbReference>
<proteinExistence type="predicted"/>
<dbReference type="Gene3D" id="3.40.1550.10">
    <property type="entry name" value="CheC-like"/>
    <property type="match status" value="1"/>
</dbReference>
<dbReference type="InterPro" id="IPR028976">
    <property type="entry name" value="CheC-like_sf"/>
</dbReference>
<keyword evidence="1" id="KW-0145">Chemotaxis</keyword>
<dbReference type="Proteomes" id="UP000002209">
    <property type="component" value="Chromosome"/>
</dbReference>
<evidence type="ECO:0000313" key="3">
    <source>
        <dbReference type="EMBL" id="BAH37407.1"/>
    </source>
</evidence>
<dbReference type="STRING" id="379066.GAU_0365"/>
<accession>C1A597</accession>
<evidence type="ECO:0000313" key="4">
    <source>
        <dbReference type="Proteomes" id="UP000002209"/>
    </source>
</evidence>
<dbReference type="EMBL" id="AP009153">
    <property type="protein sequence ID" value="BAH37407.1"/>
    <property type="molecule type" value="Genomic_DNA"/>
</dbReference>
<organism evidence="3 4">
    <name type="scientific">Gemmatimonas aurantiaca (strain DSM 14586 / JCM 11422 / NBRC 100505 / T-27)</name>
    <dbReference type="NCBI Taxonomy" id="379066"/>
    <lineage>
        <taxon>Bacteria</taxon>
        <taxon>Pseudomonadati</taxon>
        <taxon>Gemmatimonadota</taxon>
        <taxon>Gemmatimonadia</taxon>
        <taxon>Gemmatimonadales</taxon>
        <taxon>Gemmatimonadaceae</taxon>
        <taxon>Gemmatimonas</taxon>
    </lineage>
</organism>
<feature type="domain" description="Chemotaxis phosphatase CheX-like" evidence="2">
    <location>
        <begin position="2"/>
        <end position="86"/>
    </location>
</feature>